<dbReference type="PROSITE" id="PS51144">
    <property type="entry name" value="ALPHA_CA_2"/>
    <property type="match status" value="1"/>
</dbReference>
<feature type="compositionally biased region" description="Low complexity" evidence="7">
    <location>
        <begin position="1"/>
        <end position="13"/>
    </location>
</feature>
<feature type="domain" description="Alpha-carbonic anhydrase" evidence="9">
    <location>
        <begin position="1"/>
        <end position="156"/>
    </location>
</feature>
<evidence type="ECO:0000256" key="6">
    <source>
        <dbReference type="ARBA" id="ARBA00048348"/>
    </source>
</evidence>
<dbReference type="InterPro" id="IPR036398">
    <property type="entry name" value="CA_dom_sf"/>
</dbReference>
<evidence type="ECO:0000256" key="1">
    <source>
        <dbReference type="ARBA" id="ARBA00010718"/>
    </source>
</evidence>
<reference evidence="10" key="1">
    <citation type="submission" date="2016-06" db="UniProtKB">
        <authorList>
            <consortium name="WormBaseParasite"/>
        </authorList>
    </citation>
    <scope>IDENTIFICATION</scope>
</reference>
<dbReference type="WBParaSite" id="SSLN_0002062301-mRNA-1">
    <property type="protein sequence ID" value="SSLN_0002062301-mRNA-1"/>
    <property type="gene ID" value="SSLN_0002062301"/>
</dbReference>
<evidence type="ECO:0000256" key="7">
    <source>
        <dbReference type="SAM" id="MobiDB-lite"/>
    </source>
</evidence>
<accession>A0A183TTT6</accession>
<keyword evidence="3" id="KW-0479">Metal-binding</keyword>
<dbReference type="GO" id="GO:0008270">
    <property type="term" value="F:zinc ion binding"/>
    <property type="evidence" value="ECO:0007669"/>
    <property type="project" value="InterPro"/>
</dbReference>
<comment type="catalytic activity">
    <reaction evidence="6">
        <text>hydrogencarbonate + H(+) = CO2 + H2O</text>
        <dbReference type="Rhea" id="RHEA:10748"/>
        <dbReference type="ChEBI" id="CHEBI:15377"/>
        <dbReference type="ChEBI" id="CHEBI:15378"/>
        <dbReference type="ChEBI" id="CHEBI:16526"/>
        <dbReference type="ChEBI" id="CHEBI:17544"/>
        <dbReference type="EC" id="4.2.1.1"/>
    </reaction>
</comment>
<sequence length="156" mass="17371">LSDVSDSHSNPSSETATGKGYRGTRCTMHMVTYSSRYANFSSAHVASGGMAVIGVFFKLTTDQSKSILISSFNPKVLLPTDKHHFFRYQGSLTTPPCTETVQWTVMRNPLYVTSAEVDIPPVSQLPVIKFCSRMPVLQCERGLWILFCSTQEQRVL</sequence>
<protein>
    <recommendedName>
        <fullName evidence="2">carbonic anhydrase</fullName>
        <ecNumber evidence="2">4.2.1.1</ecNumber>
    </recommendedName>
</protein>
<evidence type="ECO:0000256" key="4">
    <source>
        <dbReference type="ARBA" id="ARBA00022833"/>
    </source>
</evidence>
<keyword evidence="8" id="KW-0812">Transmembrane</keyword>
<dbReference type="InterPro" id="IPR001148">
    <property type="entry name" value="CA_dom"/>
</dbReference>
<evidence type="ECO:0000256" key="5">
    <source>
        <dbReference type="ARBA" id="ARBA00023239"/>
    </source>
</evidence>
<evidence type="ECO:0000256" key="3">
    <source>
        <dbReference type="ARBA" id="ARBA00022723"/>
    </source>
</evidence>
<dbReference type="AlphaFoldDB" id="A0A183TTT6"/>
<dbReference type="SUPFAM" id="SSF51069">
    <property type="entry name" value="Carbonic anhydrase"/>
    <property type="match status" value="1"/>
</dbReference>
<dbReference type="PANTHER" id="PTHR18952:SF265">
    <property type="entry name" value="CARBONIC ANHYDRASE"/>
    <property type="match status" value="1"/>
</dbReference>
<evidence type="ECO:0000313" key="10">
    <source>
        <dbReference type="WBParaSite" id="SSLN_0002062301-mRNA-1"/>
    </source>
</evidence>
<feature type="transmembrane region" description="Helical" evidence="8">
    <location>
        <begin position="37"/>
        <end position="57"/>
    </location>
</feature>
<keyword evidence="4" id="KW-0862">Zinc</keyword>
<dbReference type="EC" id="4.2.1.1" evidence="2"/>
<keyword evidence="8" id="KW-0472">Membrane</keyword>
<evidence type="ECO:0000259" key="9">
    <source>
        <dbReference type="PROSITE" id="PS51144"/>
    </source>
</evidence>
<dbReference type="PANTHER" id="PTHR18952">
    <property type="entry name" value="CARBONIC ANHYDRASE"/>
    <property type="match status" value="1"/>
</dbReference>
<organism evidence="10">
    <name type="scientific">Schistocephalus solidus</name>
    <name type="common">Tapeworm</name>
    <dbReference type="NCBI Taxonomy" id="70667"/>
    <lineage>
        <taxon>Eukaryota</taxon>
        <taxon>Metazoa</taxon>
        <taxon>Spiralia</taxon>
        <taxon>Lophotrochozoa</taxon>
        <taxon>Platyhelminthes</taxon>
        <taxon>Cestoda</taxon>
        <taxon>Eucestoda</taxon>
        <taxon>Diphyllobothriidea</taxon>
        <taxon>Diphyllobothriidae</taxon>
        <taxon>Schistocephalus</taxon>
    </lineage>
</organism>
<evidence type="ECO:0000256" key="2">
    <source>
        <dbReference type="ARBA" id="ARBA00012925"/>
    </source>
</evidence>
<feature type="region of interest" description="Disordered" evidence="7">
    <location>
        <begin position="1"/>
        <end position="21"/>
    </location>
</feature>
<evidence type="ECO:0000256" key="8">
    <source>
        <dbReference type="SAM" id="Phobius"/>
    </source>
</evidence>
<dbReference type="SMART" id="SM01057">
    <property type="entry name" value="Carb_anhydrase"/>
    <property type="match status" value="1"/>
</dbReference>
<keyword evidence="5" id="KW-0456">Lyase</keyword>
<proteinExistence type="inferred from homology"/>
<comment type="similarity">
    <text evidence="1">Belongs to the alpha-carbonic anhydrase family.</text>
</comment>
<name>A0A183TTT6_SCHSO</name>
<dbReference type="GO" id="GO:0004089">
    <property type="term" value="F:carbonate dehydratase activity"/>
    <property type="evidence" value="ECO:0007669"/>
    <property type="project" value="UniProtKB-EC"/>
</dbReference>
<dbReference type="Gene3D" id="3.10.200.10">
    <property type="entry name" value="Alpha carbonic anhydrase"/>
    <property type="match status" value="1"/>
</dbReference>
<dbReference type="InterPro" id="IPR023561">
    <property type="entry name" value="Carbonic_anhydrase_a-class"/>
</dbReference>
<keyword evidence="8" id="KW-1133">Transmembrane helix</keyword>
<dbReference type="Pfam" id="PF00194">
    <property type="entry name" value="Carb_anhydrase"/>
    <property type="match status" value="1"/>
</dbReference>